<dbReference type="EMBL" id="JAPDDR010000001">
    <property type="protein sequence ID" value="MCW1912363.1"/>
    <property type="molecule type" value="Genomic_DNA"/>
</dbReference>
<evidence type="ECO:0000259" key="3">
    <source>
        <dbReference type="Pfam" id="PF14237"/>
    </source>
</evidence>
<keyword evidence="1" id="KW-1133">Transmembrane helix</keyword>
<evidence type="ECO:0000259" key="2">
    <source>
        <dbReference type="Pfam" id="PF13828"/>
    </source>
</evidence>
<comment type="caution">
    <text evidence="4">The sequence shown here is derived from an EMBL/GenBank/DDBJ whole genome shotgun (WGS) entry which is preliminary data.</text>
</comment>
<feature type="domain" description="GYF" evidence="3">
    <location>
        <begin position="4"/>
        <end position="53"/>
    </location>
</feature>
<gene>
    <name evidence="4" type="ORF">OJ996_02180</name>
</gene>
<keyword evidence="5" id="KW-1185">Reference proteome</keyword>
<evidence type="ECO:0000313" key="5">
    <source>
        <dbReference type="Proteomes" id="UP001165653"/>
    </source>
</evidence>
<evidence type="ECO:0000256" key="1">
    <source>
        <dbReference type="SAM" id="Phobius"/>
    </source>
</evidence>
<dbReference type="Proteomes" id="UP001165653">
    <property type="component" value="Unassembled WGS sequence"/>
</dbReference>
<keyword evidence="1" id="KW-0812">Transmembrane</keyword>
<protein>
    <submittedName>
        <fullName evidence="4">DUF4190 domain-containing protein</fullName>
    </submittedName>
</protein>
<proteinExistence type="predicted"/>
<feature type="transmembrane region" description="Helical" evidence="1">
    <location>
        <begin position="80"/>
        <end position="107"/>
    </location>
</feature>
<feature type="domain" description="DUF4190" evidence="2">
    <location>
        <begin position="80"/>
        <end position="145"/>
    </location>
</feature>
<dbReference type="Pfam" id="PF13828">
    <property type="entry name" value="DUF4190"/>
    <property type="match status" value="1"/>
</dbReference>
<dbReference type="RefSeq" id="WP_264510680.1">
    <property type="nucleotide sequence ID" value="NZ_JAPDDR010000001.1"/>
</dbReference>
<dbReference type="InterPro" id="IPR025241">
    <property type="entry name" value="DUF4190"/>
</dbReference>
<sequence length="159" mass="16417">MPLWYYGSSAGQKGPVEENELRAMIAAGQVGPETLVWRDGMKDWTRLDAVAELSSGAVSPYAPPGSMAAGYYAPVANSGLAIASMVCGILAVITCHIGGIFGIPAVICGHLAMSQIQKSPVPMTGRGMAIAGLVTGYLGILFSLAFVVILVIAMVGDMN</sequence>
<organism evidence="4 5">
    <name type="scientific">Luteolibacter rhizosphaerae</name>
    <dbReference type="NCBI Taxonomy" id="2989719"/>
    <lineage>
        <taxon>Bacteria</taxon>
        <taxon>Pseudomonadati</taxon>
        <taxon>Verrucomicrobiota</taxon>
        <taxon>Verrucomicrobiia</taxon>
        <taxon>Verrucomicrobiales</taxon>
        <taxon>Verrucomicrobiaceae</taxon>
        <taxon>Luteolibacter</taxon>
    </lineage>
</organism>
<evidence type="ECO:0000313" key="4">
    <source>
        <dbReference type="EMBL" id="MCW1912363.1"/>
    </source>
</evidence>
<keyword evidence="1" id="KW-0472">Membrane</keyword>
<reference evidence="4" key="1">
    <citation type="submission" date="2022-10" db="EMBL/GenBank/DDBJ databases">
        <title>Luteolibacter sp. GHJ8, whole genome shotgun sequencing project.</title>
        <authorList>
            <person name="Zhao G."/>
            <person name="Shen L."/>
        </authorList>
    </citation>
    <scope>NUCLEOTIDE SEQUENCE</scope>
    <source>
        <strain evidence="4">GHJ8</strain>
    </source>
</reference>
<dbReference type="Pfam" id="PF14237">
    <property type="entry name" value="GYF_2"/>
    <property type="match status" value="1"/>
</dbReference>
<name>A0ABT3FXS3_9BACT</name>
<feature type="transmembrane region" description="Helical" evidence="1">
    <location>
        <begin position="128"/>
        <end position="155"/>
    </location>
</feature>
<dbReference type="InterPro" id="IPR025640">
    <property type="entry name" value="GYF_2"/>
</dbReference>
<accession>A0ABT3FXS3</accession>